<feature type="region of interest" description="Disordered" evidence="1">
    <location>
        <begin position="1"/>
        <end position="23"/>
    </location>
</feature>
<evidence type="ECO:0000313" key="3">
    <source>
        <dbReference type="Proteomes" id="UP000316770"/>
    </source>
</evidence>
<feature type="compositionally biased region" description="Basic and acidic residues" evidence="1">
    <location>
        <begin position="203"/>
        <end position="216"/>
    </location>
</feature>
<dbReference type="EMBL" id="CP036318">
    <property type="protein sequence ID" value="QDV54218.1"/>
    <property type="molecule type" value="Genomic_DNA"/>
</dbReference>
<keyword evidence="3" id="KW-1185">Reference proteome</keyword>
<protein>
    <submittedName>
        <fullName evidence="2">Uncharacterized protein</fullName>
    </submittedName>
</protein>
<organism evidence="2 3">
    <name type="scientific">Rosistilla oblonga</name>
    <dbReference type="NCBI Taxonomy" id="2527990"/>
    <lineage>
        <taxon>Bacteria</taxon>
        <taxon>Pseudomonadati</taxon>
        <taxon>Planctomycetota</taxon>
        <taxon>Planctomycetia</taxon>
        <taxon>Pirellulales</taxon>
        <taxon>Pirellulaceae</taxon>
        <taxon>Rosistilla</taxon>
    </lineage>
</organism>
<proteinExistence type="predicted"/>
<name>A0A518IM97_9BACT</name>
<dbReference type="AlphaFoldDB" id="A0A518IM97"/>
<evidence type="ECO:0000313" key="2">
    <source>
        <dbReference type="EMBL" id="QDV54218.1"/>
    </source>
</evidence>
<evidence type="ECO:0000256" key="1">
    <source>
        <dbReference type="SAM" id="MobiDB-lite"/>
    </source>
</evidence>
<reference evidence="2 3" key="1">
    <citation type="submission" date="2019-02" db="EMBL/GenBank/DDBJ databases">
        <title>Deep-cultivation of Planctomycetes and their phenomic and genomic characterization uncovers novel biology.</title>
        <authorList>
            <person name="Wiegand S."/>
            <person name="Jogler M."/>
            <person name="Boedeker C."/>
            <person name="Pinto D."/>
            <person name="Vollmers J."/>
            <person name="Rivas-Marin E."/>
            <person name="Kohn T."/>
            <person name="Peeters S.H."/>
            <person name="Heuer A."/>
            <person name="Rast P."/>
            <person name="Oberbeckmann S."/>
            <person name="Bunk B."/>
            <person name="Jeske O."/>
            <person name="Meyerdierks A."/>
            <person name="Storesund J.E."/>
            <person name="Kallscheuer N."/>
            <person name="Luecker S."/>
            <person name="Lage O.M."/>
            <person name="Pohl T."/>
            <person name="Merkel B.J."/>
            <person name="Hornburger P."/>
            <person name="Mueller R.-W."/>
            <person name="Bruemmer F."/>
            <person name="Labrenz M."/>
            <person name="Spormann A.M."/>
            <person name="Op den Camp H."/>
            <person name="Overmann J."/>
            <person name="Amann R."/>
            <person name="Jetten M.S.M."/>
            <person name="Mascher T."/>
            <person name="Medema M.H."/>
            <person name="Devos D.P."/>
            <person name="Kaster A.-K."/>
            <person name="Ovreas L."/>
            <person name="Rohde M."/>
            <person name="Galperin M.Y."/>
            <person name="Jogler C."/>
        </authorList>
    </citation>
    <scope>NUCLEOTIDE SEQUENCE [LARGE SCALE GENOMIC DNA]</scope>
    <source>
        <strain evidence="2 3">Mal33</strain>
    </source>
</reference>
<accession>A0A518IM97</accession>
<sequence length="216" mass="23177">MVAGGLSAANTTGTNHVIDRPPPTGSHIYLRSLRERHALCPRIPEGAAARRPPATFCGPSGSVAPDKIAANRCHRIPQGSQTVAGGLSVANTTGTNRVIESPPPTGSHIHLRSLRERCALEPRIPEGAAARRPPATFCGPFGSVVPDKIAARRCHRIPTGSQTVAGGLSEYHRYKSRYRSPAPDGVVQRPAIPSGALRRTKSQRVDATESRRDRRW</sequence>
<gene>
    <name evidence="2" type="ORF">Mal33_01670</name>
</gene>
<dbReference type="Proteomes" id="UP000316770">
    <property type="component" value="Chromosome"/>
</dbReference>
<feature type="region of interest" description="Disordered" evidence="1">
    <location>
        <begin position="177"/>
        <end position="216"/>
    </location>
</feature>